<dbReference type="OrthoDB" id="2364290at2759"/>
<feature type="compositionally biased region" description="Basic and acidic residues" evidence="1">
    <location>
        <begin position="276"/>
        <end position="290"/>
    </location>
</feature>
<dbReference type="Proteomes" id="UP000789706">
    <property type="component" value="Unassembled WGS sequence"/>
</dbReference>
<keyword evidence="3" id="KW-1185">Reference proteome</keyword>
<sequence>MSSVTTSPSKASPSSMASFASLTDTSVSTVSTPLNIQKTEEQKKYRQFWWKTGNFHPKANWNEGFWEWKNNTVRVIEFPSPFHEGPVHTIVMKLGAVFDPVENTLAGIKACGATSREQDASFRPYGKPPVPSGGYDGGNMPWPNLIIEVVYGQSMSVLKDKIDNYWLLPNRVHDAIAIKLNYAQNNNVPTEMTAWHYCVNNRTVVGALAPVMYEFGTTDRQGNQINILPGQCVINIPLQCIYHGMLNLNIPALPLPNLISIDLFSVRNKLRKENAKLKHGKEEAETENAKLKQAWKSMKPESQI</sequence>
<evidence type="ECO:0000313" key="2">
    <source>
        <dbReference type="EMBL" id="CAG8555753.1"/>
    </source>
</evidence>
<accession>A0A9N9FT63</accession>
<gene>
    <name evidence="2" type="ORF">DEBURN_LOCUS7330</name>
</gene>
<dbReference type="EMBL" id="CAJVPK010000868">
    <property type="protein sequence ID" value="CAG8555753.1"/>
    <property type="molecule type" value="Genomic_DNA"/>
</dbReference>
<reference evidence="2" key="1">
    <citation type="submission" date="2021-06" db="EMBL/GenBank/DDBJ databases">
        <authorList>
            <person name="Kallberg Y."/>
            <person name="Tangrot J."/>
            <person name="Rosling A."/>
        </authorList>
    </citation>
    <scope>NUCLEOTIDE SEQUENCE</scope>
    <source>
        <strain evidence="2">AZ414A</strain>
    </source>
</reference>
<dbReference type="AlphaFoldDB" id="A0A9N9FT63"/>
<comment type="caution">
    <text evidence="2">The sequence shown here is derived from an EMBL/GenBank/DDBJ whole genome shotgun (WGS) entry which is preliminary data.</text>
</comment>
<protein>
    <submittedName>
        <fullName evidence="2">4186_t:CDS:1</fullName>
    </submittedName>
</protein>
<proteinExistence type="predicted"/>
<evidence type="ECO:0000256" key="1">
    <source>
        <dbReference type="SAM" id="MobiDB-lite"/>
    </source>
</evidence>
<name>A0A9N9FT63_9GLOM</name>
<organism evidence="2 3">
    <name type="scientific">Diversispora eburnea</name>
    <dbReference type="NCBI Taxonomy" id="1213867"/>
    <lineage>
        <taxon>Eukaryota</taxon>
        <taxon>Fungi</taxon>
        <taxon>Fungi incertae sedis</taxon>
        <taxon>Mucoromycota</taxon>
        <taxon>Glomeromycotina</taxon>
        <taxon>Glomeromycetes</taxon>
        <taxon>Diversisporales</taxon>
        <taxon>Diversisporaceae</taxon>
        <taxon>Diversispora</taxon>
    </lineage>
</organism>
<feature type="region of interest" description="Disordered" evidence="1">
    <location>
        <begin position="276"/>
        <end position="304"/>
    </location>
</feature>
<evidence type="ECO:0000313" key="3">
    <source>
        <dbReference type="Proteomes" id="UP000789706"/>
    </source>
</evidence>